<protein>
    <submittedName>
        <fullName evidence="2">Beta-propeller domain-containing protein</fullName>
    </submittedName>
</protein>
<reference evidence="2 3" key="1">
    <citation type="submission" date="2021-07" db="EMBL/GenBank/DDBJ databases">
        <title>The draft genome sequence of Sphingomicrobium sp. B8.</title>
        <authorList>
            <person name="Mu L."/>
        </authorList>
    </citation>
    <scope>NUCLEOTIDE SEQUENCE [LARGE SCALE GENOMIC DNA]</scope>
    <source>
        <strain evidence="2 3">B8</strain>
    </source>
</reference>
<dbReference type="PROSITE" id="PS51257">
    <property type="entry name" value="PROKAR_LIPOPROTEIN"/>
    <property type="match status" value="1"/>
</dbReference>
<gene>
    <name evidence="2" type="ORF">KTQ36_10180</name>
</gene>
<dbReference type="EMBL" id="JAHVAH010000001">
    <property type="protein sequence ID" value="MBW0145657.1"/>
    <property type="molecule type" value="Genomic_DNA"/>
</dbReference>
<comment type="caution">
    <text evidence="2">The sequence shown here is derived from an EMBL/GenBank/DDBJ whole genome shotgun (WGS) entry which is preliminary data.</text>
</comment>
<evidence type="ECO:0000256" key="1">
    <source>
        <dbReference type="SAM" id="SignalP"/>
    </source>
</evidence>
<keyword evidence="3" id="KW-1185">Reference proteome</keyword>
<proteinExistence type="predicted"/>
<organism evidence="2 3">
    <name type="scientific">Sphingomicrobium clamense</name>
    <dbReference type="NCBI Taxonomy" id="2851013"/>
    <lineage>
        <taxon>Bacteria</taxon>
        <taxon>Pseudomonadati</taxon>
        <taxon>Pseudomonadota</taxon>
        <taxon>Alphaproteobacteria</taxon>
        <taxon>Sphingomonadales</taxon>
        <taxon>Sphingomonadaceae</taxon>
        <taxon>Sphingomicrobium</taxon>
    </lineage>
</organism>
<accession>A0ABS6V922</accession>
<dbReference type="RefSeq" id="WP_218633548.1">
    <property type="nucleotide sequence ID" value="NZ_JAHVAH010000001.1"/>
</dbReference>
<dbReference type="Pfam" id="PF09826">
    <property type="entry name" value="Beta_propel"/>
    <property type="match status" value="1"/>
</dbReference>
<feature type="signal peptide" evidence="1">
    <location>
        <begin position="1"/>
        <end position="20"/>
    </location>
</feature>
<evidence type="ECO:0000313" key="3">
    <source>
        <dbReference type="Proteomes" id="UP000698028"/>
    </source>
</evidence>
<dbReference type="Proteomes" id="UP000698028">
    <property type="component" value="Unassembled WGS sequence"/>
</dbReference>
<dbReference type="InterPro" id="IPR019198">
    <property type="entry name" value="Beta_propeller_containing"/>
</dbReference>
<name>A0ABS6V922_9SPHN</name>
<evidence type="ECO:0000313" key="2">
    <source>
        <dbReference type="EMBL" id="MBW0145657.1"/>
    </source>
</evidence>
<sequence length="632" mass="69305">MSRSLLVTLLPLTALGCASQADSPPPTPQAGLASFESEEEFLAFYRKHAQQLQRRENNVQYEMADGAIPAPPPPAATAPEAMVVTGSRVSDDAITNTQVAGVDEGGIVKKRGDILVVLRRGRLFTMSIADGSLAKIDQVDAYPPGTSGQGSWYDEMLLKDDMVVVIGYSYARGGTEVIRFNLDADGELTYRDATHLRSNDYYSSRNYASRLIGDRLVYYTPLYLGWGDDPYQFFPAWRRWRGQVDEEFTPLLGPTELYYVPTLRGEEGADFSALHSVIECDLTAREVDCDARAVLGPSSRTFFVSQDAVYLWMSNAYRWDADRKRSFLYRLPFSDDETPSAIATFGQPVDQFSFREDTAGGILDVLVRNEGGGDWMWNPEVTGGDVALLSLPLSELGDGSGRADARFYRDLPAVEGYNFQNRFVGRHILYGAGNFAARKPAILVAADTRGGPITPLAVPHAIERLDLMGSDGIVIGSGAKGLTFTSVLLDGTARLGSDFTFPKASQGENRSHAYFFRPDNRDGTDGILGLPVAKRLEPSARRFLGNGSAILFLERDDRALSMAGELVANAAGARDDACVASCVDWYGNARPIFVGDRVFALMGYELVEGRFDGSEIREIARLDYAPAPRPRR</sequence>
<feature type="chain" id="PRO_5045246666" evidence="1">
    <location>
        <begin position="21"/>
        <end position="632"/>
    </location>
</feature>
<keyword evidence="1" id="KW-0732">Signal</keyword>